<evidence type="ECO:0000313" key="3">
    <source>
        <dbReference type="Proteomes" id="UP001576776"/>
    </source>
</evidence>
<evidence type="ECO:0000313" key="2">
    <source>
        <dbReference type="EMBL" id="MFB2939314.1"/>
    </source>
</evidence>
<evidence type="ECO:0000259" key="1">
    <source>
        <dbReference type="Pfam" id="PF00534"/>
    </source>
</evidence>
<dbReference type="InterPro" id="IPR001296">
    <property type="entry name" value="Glyco_trans_1"/>
</dbReference>
<keyword evidence="3" id="KW-1185">Reference proteome</keyword>
<dbReference type="GO" id="GO:0016757">
    <property type="term" value="F:glycosyltransferase activity"/>
    <property type="evidence" value="ECO:0007669"/>
    <property type="project" value="UniProtKB-KW"/>
</dbReference>
<name>A0ABV4YM77_9CYAN</name>
<dbReference type="Pfam" id="PF00534">
    <property type="entry name" value="Glycos_transf_1"/>
    <property type="match status" value="1"/>
</dbReference>
<dbReference type="Gene3D" id="3.40.50.2000">
    <property type="entry name" value="Glycogen Phosphorylase B"/>
    <property type="match status" value="1"/>
</dbReference>
<dbReference type="Proteomes" id="UP001576776">
    <property type="component" value="Unassembled WGS sequence"/>
</dbReference>
<accession>A0ABV4YM77</accession>
<protein>
    <submittedName>
        <fullName evidence="2">Glycosyltransferase</fullName>
        <ecNumber evidence="2">2.4.-.-</ecNumber>
    </submittedName>
</protein>
<dbReference type="EMBL" id="JBHFNS010000094">
    <property type="protein sequence ID" value="MFB2939314.1"/>
    <property type="molecule type" value="Genomic_DNA"/>
</dbReference>
<dbReference type="EC" id="2.4.-.-" evidence="2"/>
<dbReference type="RefSeq" id="WP_413260978.1">
    <property type="nucleotide sequence ID" value="NZ_JBHFNS010000094.1"/>
</dbReference>
<gene>
    <name evidence="2" type="ORF">ACE1B6_29015</name>
</gene>
<proteinExistence type="predicted"/>
<dbReference type="SUPFAM" id="SSF53756">
    <property type="entry name" value="UDP-Glycosyltransferase/glycogen phosphorylase"/>
    <property type="match status" value="1"/>
</dbReference>
<keyword evidence="2" id="KW-0808">Transferase</keyword>
<keyword evidence="2" id="KW-0328">Glycosyltransferase</keyword>
<reference evidence="2 3" key="1">
    <citation type="submission" date="2024-09" db="EMBL/GenBank/DDBJ databases">
        <title>Floridaenema gen nov. (Aerosakkonemataceae, Aerosakkonematales ord. nov., Cyanobacteria) from benthic tropical and subtropical fresh waters, with the description of four new species.</title>
        <authorList>
            <person name="Moretto J.A."/>
            <person name="Berthold D.E."/>
            <person name="Lefler F.W."/>
            <person name="Huang I.-S."/>
            <person name="Laughinghouse H. IV."/>
        </authorList>
    </citation>
    <scope>NUCLEOTIDE SEQUENCE [LARGE SCALE GENOMIC DNA]</scope>
    <source>
        <strain evidence="2 3">BLCC-F154</strain>
    </source>
</reference>
<sequence length="156" mass="17549">MGSHFARKGGIAVLRFAKKALQEGLPIKVKIISSLRLGDGVPTDVRDKSYYDRDLKLLDIENVSYYNQLPNQKVIELLHRSHFQIIPSLQDIAAFSVVEGLSTATPSIGSNIGAIPEWITDNSNGYIIDLPVDENQMWKGWKEQNQLSDKVHIFEN</sequence>
<organism evidence="2 3">
    <name type="scientific">Floridaenema fluviatile BLCC-F154</name>
    <dbReference type="NCBI Taxonomy" id="3153640"/>
    <lineage>
        <taxon>Bacteria</taxon>
        <taxon>Bacillati</taxon>
        <taxon>Cyanobacteriota</taxon>
        <taxon>Cyanophyceae</taxon>
        <taxon>Oscillatoriophycideae</taxon>
        <taxon>Aerosakkonematales</taxon>
        <taxon>Aerosakkonemataceae</taxon>
        <taxon>Floridanema</taxon>
        <taxon>Floridanema fluviatile</taxon>
    </lineage>
</organism>
<comment type="caution">
    <text evidence="2">The sequence shown here is derived from an EMBL/GenBank/DDBJ whole genome shotgun (WGS) entry which is preliminary data.</text>
</comment>
<feature type="domain" description="Glycosyl transferase family 1" evidence="1">
    <location>
        <begin position="48"/>
        <end position="131"/>
    </location>
</feature>